<evidence type="ECO:0000313" key="2">
    <source>
        <dbReference type="Proteomes" id="UP001145114"/>
    </source>
</evidence>
<dbReference type="EMBL" id="JAMZIH010000959">
    <property type="protein sequence ID" value="KAJ1678659.1"/>
    <property type="molecule type" value="Genomic_DNA"/>
</dbReference>
<keyword evidence="2" id="KW-1185">Reference proteome</keyword>
<evidence type="ECO:0000313" key="1">
    <source>
        <dbReference type="EMBL" id="KAJ1678659.1"/>
    </source>
</evidence>
<name>A0ACC1HQ69_9FUNG</name>
<dbReference type="Proteomes" id="UP001145114">
    <property type="component" value="Unassembled WGS sequence"/>
</dbReference>
<sequence>SLAQFEDGSSDDEGSVHRRGSMPSVSEEALQLQLKQATMELERAKRELKSMMMLRVNDVARIRELERELITREERLRKVGGELTGLKYELSELQMRLRANQQQKPGSDSKSGTGAISSVPSPAQSEAAKLQGPCKAVSPAGRARSADYDGNPDNRHCGKAMSLEFMMNTTDGGGNLAGPLDGSDNGRGQTAPPGSQNGGHDVRLTPSQKMLRHLLGIRSPGYAAKSINESSDTRHHPGSTFANADDVGVDYGTNRPGSDSSSGGGGGVSLEHKSKGAPKIEDIFVSRRDRQDTNECTTQ</sequence>
<gene>
    <name evidence="1" type="ORF">EV182_003600</name>
</gene>
<comment type="caution">
    <text evidence="1">The sequence shown here is derived from an EMBL/GenBank/DDBJ whole genome shotgun (WGS) entry which is preliminary data.</text>
</comment>
<feature type="non-terminal residue" evidence="1">
    <location>
        <position position="1"/>
    </location>
</feature>
<accession>A0ACC1HQ69</accession>
<proteinExistence type="predicted"/>
<protein>
    <submittedName>
        <fullName evidence="1">Uncharacterized protein</fullName>
    </submittedName>
</protein>
<organism evidence="1 2">
    <name type="scientific">Spiromyces aspiralis</name>
    <dbReference type="NCBI Taxonomy" id="68401"/>
    <lineage>
        <taxon>Eukaryota</taxon>
        <taxon>Fungi</taxon>
        <taxon>Fungi incertae sedis</taxon>
        <taxon>Zoopagomycota</taxon>
        <taxon>Kickxellomycotina</taxon>
        <taxon>Kickxellomycetes</taxon>
        <taxon>Kickxellales</taxon>
        <taxon>Kickxellaceae</taxon>
        <taxon>Spiromyces</taxon>
    </lineage>
</organism>
<reference evidence="1" key="1">
    <citation type="submission" date="2022-06" db="EMBL/GenBank/DDBJ databases">
        <title>Phylogenomic reconstructions and comparative analyses of Kickxellomycotina fungi.</title>
        <authorList>
            <person name="Reynolds N.K."/>
            <person name="Stajich J.E."/>
            <person name="Barry K."/>
            <person name="Grigoriev I.V."/>
            <person name="Crous P."/>
            <person name="Smith M.E."/>
        </authorList>
    </citation>
    <scope>NUCLEOTIDE SEQUENCE</scope>
    <source>
        <strain evidence="1">RSA 2271</strain>
    </source>
</reference>